<accession>A0ABT8Y6R6</accession>
<evidence type="ECO:0000313" key="4">
    <source>
        <dbReference type="Proteomes" id="UP001169764"/>
    </source>
</evidence>
<evidence type="ECO:0000313" key="3">
    <source>
        <dbReference type="EMBL" id="MDO6414010.1"/>
    </source>
</evidence>
<evidence type="ECO:0000259" key="2">
    <source>
        <dbReference type="Pfam" id="PF10988"/>
    </source>
</evidence>
<evidence type="ECO:0000256" key="1">
    <source>
        <dbReference type="SAM" id="SignalP"/>
    </source>
</evidence>
<dbReference type="Gene3D" id="2.160.20.120">
    <property type="match status" value="1"/>
</dbReference>
<dbReference type="EMBL" id="JAUOTP010000002">
    <property type="protein sequence ID" value="MDO6414010.1"/>
    <property type="molecule type" value="Genomic_DNA"/>
</dbReference>
<feature type="domain" description="Putative auto-transporter adhesin head GIN" evidence="2">
    <location>
        <begin position="30"/>
        <end position="216"/>
    </location>
</feature>
<dbReference type="Proteomes" id="UP001169764">
    <property type="component" value="Unassembled WGS sequence"/>
</dbReference>
<protein>
    <submittedName>
        <fullName evidence="3">Head GIN domain-containing protein</fullName>
    </submittedName>
</protein>
<gene>
    <name evidence="3" type="ORF">Q4F19_06420</name>
</gene>
<dbReference type="RefSeq" id="WP_303540829.1">
    <property type="nucleotide sequence ID" value="NZ_JAUOTP010000002.1"/>
</dbReference>
<feature type="signal peptide" evidence="1">
    <location>
        <begin position="1"/>
        <end position="20"/>
    </location>
</feature>
<sequence>MRIILGVGLLLAAASGPAAAATRTFPVGGFDRVRSNVPFDVVVRSGAPLGVHAIGKDDLLARLRVSVRNGELVIDAERGRWFQTFTLRKEDRVTINVATPRLSGVALAGPGDMHVNAVRAPAITIALAGPGNLSIDQVEAGRAEVNLSGPGDIQLAGKSGSARIIGRGPGDVRGAQWTVNDVSVDLMGPGDVAVTALRTATVKLMGPGDVRIGGHPRCQVSKMGPGSVRCGS</sequence>
<organism evidence="3 4">
    <name type="scientific">Sphingomonas natans</name>
    <dbReference type="NCBI Taxonomy" id="3063330"/>
    <lineage>
        <taxon>Bacteria</taxon>
        <taxon>Pseudomonadati</taxon>
        <taxon>Pseudomonadota</taxon>
        <taxon>Alphaproteobacteria</taxon>
        <taxon>Sphingomonadales</taxon>
        <taxon>Sphingomonadaceae</taxon>
        <taxon>Sphingomonas</taxon>
    </lineage>
</organism>
<proteinExistence type="predicted"/>
<dbReference type="Pfam" id="PF10988">
    <property type="entry name" value="DUF2807"/>
    <property type="match status" value="1"/>
</dbReference>
<comment type="caution">
    <text evidence="3">The sequence shown here is derived from an EMBL/GenBank/DDBJ whole genome shotgun (WGS) entry which is preliminary data.</text>
</comment>
<dbReference type="InterPro" id="IPR021255">
    <property type="entry name" value="DUF2807"/>
</dbReference>
<reference evidence="3" key="1">
    <citation type="submission" date="2023-07" db="EMBL/GenBank/DDBJ databases">
        <authorList>
            <person name="Kim M."/>
        </authorList>
    </citation>
    <scope>NUCLEOTIDE SEQUENCE</scope>
    <source>
        <strain evidence="3">BIUV-7</strain>
    </source>
</reference>
<keyword evidence="1" id="KW-0732">Signal</keyword>
<name>A0ABT8Y6R6_9SPHN</name>
<keyword evidence="4" id="KW-1185">Reference proteome</keyword>
<feature type="chain" id="PRO_5047492952" evidence="1">
    <location>
        <begin position="21"/>
        <end position="232"/>
    </location>
</feature>